<comment type="caution">
    <text evidence="4">The sequence shown here is derived from an EMBL/GenBank/DDBJ whole genome shotgun (WGS) entry which is preliminary data.</text>
</comment>
<evidence type="ECO:0008006" key="6">
    <source>
        <dbReference type="Google" id="ProtNLM"/>
    </source>
</evidence>
<dbReference type="GO" id="GO:0005524">
    <property type="term" value="F:ATP binding"/>
    <property type="evidence" value="ECO:0007669"/>
    <property type="project" value="UniProtKB-KW"/>
</dbReference>
<dbReference type="SUPFAM" id="SSF56059">
    <property type="entry name" value="Glutathione synthetase ATP-binding domain-like"/>
    <property type="match status" value="1"/>
</dbReference>
<dbReference type="STRING" id="284040.UK15_16360"/>
<keyword evidence="5" id="KW-1185">Reference proteome</keyword>
<keyword evidence="3" id="KW-0067">ATP-binding</keyword>
<gene>
    <name evidence="4" type="ORF">UK15_16360</name>
</gene>
<accession>A0A0M2GLM7</accession>
<dbReference type="EMBL" id="JYJH01000010">
    <property type="protein sequence ID" value="KJK38638.1"/>
    <property type="molecule type" value="Genomic_DNA"/>
</dbReference>
<evidence type="ECO:0000313" key="5">
    <source>
        <dbReference type="Proteomes" id="UP000034786"/>
    </source>
</evidence>
<dbReference type="GO" id="GO:0016874">
    <property type="term" value="F:ligase activity"/>
    <property type="evidence" value="ECO:0007669"/>
    <property type="project" value="UniProtKB-KW"/>
</dbReference>
<keyword evidence="1" id="KW-0436">Ligase</keyword>
<dbReference type="InterPro" id="IPR052032">
    <property type="entry name" value="ATP-dep_AA_Ligase"/>
</dbReference>
<dbReference type="PANTHER" id="PTHR43585">
    <property type="entry name" value="FUMIPYRROLE BIOSYNTHESIS PROTEIN C"/>
    <property type="match status" value="1"/>
</dbReference>
<evidence type="ECO:0000256" key="1">
    <source>
        <dbReference type="ARBA" id="ARBA00022598"/>
    </source>
</evidence>
<dbReference type="PANTHER" id="PTHR43585:SF2">
    <property type="entry name" value="ATP-GRASP ENZYME FSQD"/>
    <property type="match status" value="1"/>
</dbReference>
<name>A0A0M2GLM7_9ACTN</name>
<protein>
    <recommendedName>
        <fullName evidence="6">ATP-grasp domain-containing protein</fullName>
    </recommendedName>
</protein>
<evidence type="ECO:0000313" key="4">
    <source>
        <dbReference type="EMBL" id="KJK38638.1"/>
    </source>
</evidence>
<reference evidence="5" key="1">
    <citation type="submission" date="2015-02" db="EMBL/GenBank/DDBJ databases">
        <authorList>
            <person name="Ju K.-S."/>
            <person name="Doroghazi J.R."/>
            <person name="Metcalf W."/>
        </authorList>
    </citation>
    <scope>NUCLEOTIDE SEQUENCE [LARGE SCALE GENOMIC DNA]</scope>
    <source>
        <strain evidence="5">NRRL B-16380</strain>
    </source>
</reference>
<organism evidence="4 5">
    <name type="scientific">Streptomyces variegatus</name>
    <dbReference type="NCBI Taxonomy" id="284040"/>
    <lineage>
        <taxon>Bacteria</taxon>
        <taxon>Bacillati</taxon>
        <taxon>Actinomycetota</taxon>
        <taxon>Actinomycetes</taxon>
        <taxon>Kitasatosporales</taxon>
        <taxon>Streptomycetaceae</taxon>
        <taxon>Streptomyces</taxon>
    </lineage>
</organism>
<dbReference type="Proteomes" id="UP000034786">
    <property type="component" value="Unassembled WGS sequence"/>
</dbReference>
<dbReference type="AlphaFoldDB" id="A0A0M2GLM7"/>
<proteinExistence type="predicted"/>
<keyword evidence="2" id="KW-0547">Nucleotide-binding</keyword>
<dbReference type="PATRIC" id="fig|284040.3.peg.8280"/>
<sequence>MPFTPAVIKPVAGAGTSQTSVVNDGAELETLARAYRKRRTASRTFVAEEFMEGQEWTADGIVSGGELVFYGLGEYGASCLSVIESGASLRMRKFDPHTERWAYDLAGPVVLAALTALGAPDGVFHMELFHDPETGQVAFSECALRRGGALTQEEIHCKFNVDLGEAAVLCALGDRPAPVVKVRSGTVGSSYLPSRAGTLLSCPTPEQLRQLPDVEFARIDQPPGMVLPEAFGATGERLGQVMFTTDSVDLLDQRVEETQSWFLEHLRVIPHEVVTRRLRDWSREVVGADYADVLYDPEGK</sequence>
<evidence type="ECO:0000256" key="2">
    <source>
        <dbReference type="ARBA" id="ARBA00022741"/>
    </source>
</evidence>
<dbReference type="Gene3D" id="3.30.470.20">
    <property type="entry name" value="ATP-grasp fold, B domain"/>
    <property type="match status" value="1"/>
</dbReference>
<evidence type="ECO:0000256" key="3">
    <source>
        <dbReference type="ARBA" id="ARBA00022840"/>
    </source>
</evidence>